<protein>
    <submittedName>
        <fullName evidence="1">Disease resistance-like protein DSC1</fullName>
    </submittedName>
</protein>
<keyword evidence="2" id="KW-1185">Reference proteome</keyword>
<organism evidence="1 2">
    <name type="scientific">Senna tora</name>
    <dbReference type="NCBI Taxonomy" id="362788"/>
    <lineage>
        <taxon>Eukaryota</taxon>
        <taxon>Viridiplantae</taxon>
        <taxon>Streptophyta</taxon>
        <taxon>Embryophyta</taxon>
        <taxon>Tracheophyta</taxon>
        <taxon>Spermatophyta</taxon>
        <taxon>Magnoliopsida</taxon>
        <taxon>eudicotyledons</taxon>
        <taxon>Gunneridae</taxon>
        <taxon>Pentapetalae</taxon>
        <taxon>rosids</taxon>
        <taxon>fabids</taxon>
        <taxon>Fabales</taxon>
        <taxon>Fabaceae</taxon>
        <taxon>Caesalpinioideae</taxon>
        <taxon>Cassia clade</taxon>
        <taxon>Senna</taxon>
    </lineage>
</organism>
<dbReference type="OrthoDB" id="1434263at2759"/>
<comment type="caution">
    <text evidence="1">The sequence shown here is derived from an EMBL/GenBank/DDBJ whole genome shotgun (WGS) entry which is preliminary data.</text>
</comment>
<gene>
    <name evidence="1" type="ORF">G2W53_002748</name>
</gene>
<reference evidence="1" key="1">
    <citation type="submission" date="2020-09" db="EMBL/GenBank/DDBJ databases">
        <title>Genome-Enabled Discovery of Anthraquinone Biosynthesis in Senna tora.</title>
        <authorList>
            <person name="Kang S.-H."/>
            <person name="Pandey R.P."/>
            <person name="Lee C.-M."/>
            <person name="Sim J.-S."/>
            <person name="Jeong J.-T."/>
            <person name="Choi B.-S."/>
            <person name="Jung M."/>
            <person name="Ginzburg D."/>
            <person name="Zhao K."/>
            <person name="Won S.Y."/>
            <person name="Oh T.-J."/>
            <person name="Yu Y."/>
            <person name="Kim N.-H."/>
            <person name="Lee O.R."/>
            <person name="Lee T.-H."/>
            <person name="Bashyal P."/>
            <person name="Kim T.-S."/>
            <person name="Lee W.-H."/>
            <person name="Kawkins C."/>
            <person name="Kim C.-K."/>
            <person name="Kim J.S."/>
            <person name="Ahn B.O."/>
            <person name="Rhee S.Y."/>
            <person name="Sohng J.K."/>
        </authorList>
    </citation>
    <scope>NUCLEOTIDE SEQUENCE</scope>
    <source>
        <tissue evidence="1">Leaf</tissue>
    </source>
</reference>
<dbReference type="EMBL" id="JAAIUW010000002">
    <property type="protein sequence ID" value="KAF7840450.1"/>
    <property type="molecule type" value="Genomic_DNA"/>
</dbReference>
<dbReference type="Proteomes" id="UP000634136">
    <property type="component" value="Unassembled WGS sequence"/>
</dbReference>
<evidence type="ECO:0000313" key="1">
    <source>
        <dbReference type="EMBL" id="KAF7840450.1"/>
    </source>
</evidence>
<accession>A0A835CHR8</accession>
<dbReference type="SUPFAM" id="SSF52058">
    <property type="entry name" value="L domain-like"/>
    <property type="match status" value="1"/>
</dbReference>
<name>A0A835CHR8_9FABA</name>
<dbReference type="AlphaFoldDB" id="A0A835CHR8"/>
<proteinExistence type="predicted"/>
<sequence>MKKINLFGSEHLISLPDLSHAPNIECVDVGKCRNLAEIHSSTFLPKLKKLLLLRSKTPRFVNIGSKIDGNLGFVAVYNILDVVDMSLHKVSIKVFISDDATQTCGFEVKGVSVPFTSNISECTSLLPFVSKVYLLDIRESENFKKHFGTFLGRFEMLVFKYDELTIPKSINRWSLLTHLRLQKRDTIPAGFSTLKSLAETNCSSSIIIQPITNLTFSRNITGRFTLVDFKFNWLQ</sequence>
<evidence type="ECO:0000313" key="2">
    <source>
        <dbReference type="Proteomes" id="UP000634136"/>
    </source>
</evidence>